<accession>A0A0W8FSW6</accession>
<keyword evidence="4" id="KW-0966">Cell projection</keyword>
<dbReference type="GO" id="GO:0016887">
    <property type="term" value="F:ATP hydrolysis activity"/>
    <property type="evidence" value="ECO:0007669"/>
    <property type="project" value="TreeGrafter"/>
</dbReference>
<evidence type="ECO:0000259" key="3">
    <source>
        <dbReference type="Pfam" id="PF01656"/>
    </source>
</evidence>
<organism evidence="4">
    <name type="scientific">hydrocarbon metagenome</name>
    <dbReference type="NCBI Taxonomy" id="938273"/>
    <lineage>
        <taxon>unclassified sequences</taxon>
        <taxon>metagenomes</taxon>
        <taxon>ecological metagenomes</taxon>
    </lineage>
</organism>
<keyword evidence="4" id="KW-0969">Cilium</keyword>
<dbReference type="GO" id="GO:0005829">
    <property type="term" value="C:cytosol"/>
    <property type="evidence" value="ECO:0007669"/>
    <property type="project" value="TreeGrafter"/>
</dbReference>
<dbReference type="GO" id="GO:0005524">
    <property type="term" value="F:ATP binding"/>
    <property type="evidence" value="ECO:0007669"/>
    <property type="project" value="UniProtKB-KW"/>
</dbReference>
<evidence type="ECO:0000256" key="2">
    <source>
        <dbReference type="ARBA" id="ARBA00022840"/>
    </source>
</evidence>
<dbReference type="EMBL" id="LNQE01000873">
    <property type="protein sequence ID" value="KUG23978.1"/>
    <property type="molecule type" value="Genomic_DNA"/>
</dbReference>
<name>A0A0W8FSW6_9ZZZZ</name>
<dbReference type="Gene3D" id="3.40.50.300">
    <property type="entry name" value="P-loop containing nucleotide triphosphate hydrolases"/>
    <property type="match status" value="1"/>
</dbReference>
<sequence length="306" mass="34752">MAHIWPIGGGKGGSGKSFLASSLGRLLAKSGKKTLMIDLDLGAANLHTMVNVPYPEKCFSDFVSKKIPDLEDTVLSTPFPNLFLISGAHDSLDIANLPYEKKIKTLKSIAKLKYEYIILDLGAGTAFNTLDFFLASRNGIFITTPEPTSIENVYRLMRAIYLRRIRHYFSAVEFKTLEKKVKEHLGDDSLNKPENIVSIVRKEFPEKFALIKKDFNSFQFKLILNQLRKQDNIEMGSQICKIIKKHLGLNVDFVGNIAYDEHVHDAICQRVSFLDRYPHTRAANDLRELNRRMSNSLGEQLILNYL</sequence>
<dbReference type="PANTHER" id="PTHR43384">
    <property type="entry name" value="SEPTUM SITE-DETERMINING PROTEIN MIND HOMOLOG, CHLOROPLASTIC-RELATED"/>
    <property type="match status" value="1"/>
</dbReference>
<protein>
    <submittedName>
        <fullName evidence="4">Flagellar synthesis regulator flen</fullName>
    </submittedName>
</protein>
<dbReference type="InterPro" id="IPR002586">
    <property type="entry name" value="CobQ/CobB/MinD/ParA_Nub-bd_dom"/>
</dbReference>
<dbReference type="AlphaFoldDB" id="A0A0W8FSW6"/>
<dbReference type="GO" id="GO:0051782">
    <property type="term" value="P:negative regulation of cell division"/>
    <property type="evidence" value="ECO:0007669"/>
    <property type="project" value="TreeGrafter"/>
</dbReference>
<reference evidence="4" key="1">
    <citation type="journal article" date="2015" name="Proc. Natl. Acad. Sci. U.S.A.">
        <title>Networks of energetic and metabolic interactions define dynamics in microbial communities.</title>
        <authorList>
            <person name="Embree M."/>
            <person name="Liu J.K."/>
            <person name="Al-Bassam M.M."/>
            <person name="Zengler K."/>
        </authorList>
    </citation>
    <scope>NUCLEOTIDE SEQUENCE</scope>
</reference>
<feature type="domain" description="CobQ/CobB/MinD/ParA nucleotide binding" evidence="3">
    <location>
        <begin position="8"/>
        <end position="269"/>
    </location>
</feature>
<dbReference type="GO" id="GO:0009898">
    <property type="term" value="C:cytoplasmic side of plasma membrane"/>
    <property type="evidence" value="ECO:0007669"/>
    <property type="project" value="TreeGrafter"/>
</dbReference>
<dbReference type="PANTHER" id="PTHR43384:SF4">
    <property type="entry name" value="CELLULOSE BIOSYNTHESIS PROTEIN BCSQ-RELATED"/>
    <property type="match status" value="1"/>
</dbReference>
<proteinExistence type="predicted"/>
<keyword evidence="1" id="KW-0547">Nucleotide-binding</keyword>
<evidence type="ECO:0000313" key="4">
    <source>
        <dbReference type="EMBL" id="KUG23978.1"/>
    </source>
</evidence>
<gene>
    <name evidence="4" type="ORF">ASZ90_006226</name>
</gene>
<keyword evidence="4" id="KW-0282">Flagellum</keyword>
<keyword evidence="2" id="KW-0067">ATP-binding</keyword>
<dbReference type="SUPFAM" id="SSF52540">
    <property type="entry name" value="P-loop containing nucleoside triphosphate hydrolases"/>
    <property type="match status" value="1"/>
</dbReference>
<evidence type="ECO:0000256" key="1">
    <source>
        <dbReference type="ARBA" id="ARBA00022741"/>
    </source>
</evidence>
<dbReference type="InterPro" id="IPR050625">
    <property type="entry name" value="ParA/MinD_ATPase"/>
</dbReference>
<comment type="caution">
    <text evidence="4">The sequence shown here is derived from an EMBL/GenBank/DDBJ whole genome shotgun (WGS) entry which is preliminary data.</text>
</comment>
<dbReference type="Pfam" id="PF01656">
    <property type="entry name" value="CbiA"/>
    <property type="match status" value="1"/>
</dbReference>
<dbReference type="InterPro" id="IPR027417">
    <property type="entry name" value="P-loop_NTPase"/>
</dbReference>